<evidence type="ECO:0000313" key="2">
    <source>
        <dbReference type="Proteomes" id="UP001060085"/>
    </source>
</evidence>
<name>A0ACC0C745_CATRO</name>
<dbReference type="Proteomes" id="UP001060085">
    <property type="component" value="Linkage Group LG01"/>
</dbReference>
<dbReference type="EMBL" id="CM044701">
    <property type="protein sequence ID" value="KAI5680687.1"/>
    <property type="molecule type" value="Genomic_DNA"/>
</dbReference>
<evidence type="ECO:0000313" key="1">
    <source>
        <dbReference type="EMBL" id="KAI5680687.1"/>
    </source>
</evidence>
<reference evidence="2" key="1">
    <citation type="journal article" date="2023" name="Nat. Plants">
        <title>Single-cell RNA sequencing provides a high-resolution roadmap for understanding the multicellular compartmentation of specialized metabolism.</title>
        <authorList>
            <person name="Sun S."/>
            <person name="Shen X."/>
            <person name="Li Y."/>
            <person name="Li Y."/>
            <person name="Wang S."/>
            <person name="Li R."/>
            <person name="Zhang H."/>
            <person name="Shen G."/>
            <person name="Guo B."/>
            <person name="Wei J."/>
            <person name="Xu J."/>
            <person name="St-Pierre B."/>
            <person name="Chen S."/>
            <person name="Sun C."/>
        </authorList>
    </citation>
    <scope>NUCLEOTIDE SEQUENCE [LARGE SCALE GENOMIC DNA]</scope>
</reference>
<keyword evidence="2" id="KW-1185">Reference proteome</keyword>
<proteinExistence type="predicted"/>
<sequence length="215" mass="23917">MEAQAIIQDLYYGQEYFIRAIRDVLTRIHPQTTVQHVNRKANAAADRLAALGSHLTAPKVWMQDSLPSDWLGSTIGAEIVGLFDMGPDKCSACWSLDRPVIDWLKISPSIQLFPNGSEQMGVNGSTPSAYSQTQTHTFIVKNGPRLDPNPLGIKFMHPDSTLQGLGKYNFKKAYLCYSPLEQTITGIKFLMRETSPQETLNGENNSTDISKKKKS</sequence>
<protein>
    <submittedName>
        <fullName evidence="1">Uncharacterized protein</fullName>
    </submittedName>
</protein>
<comment type="caution">
    <text evidence="1">The sequence shown here is derived from an EMBL/GenBank/DDBJ whole genome shotgun (WGS) entry which is preliminary data.</text>
</comment>
<gene>
    <name evidence="1" type="ORF">M9H77_01914</name>
</gene>
<accession>A0ACC0C745</accession>
<organism evidence="1 2">
    <name type="scientific">Catharanthus roseus</name>
    <name type="common">Madagascar periwinkle</name>
    <name type="synonym">Vinca rosea</name>
    <dbReference type="NCBI Taxonomy" id="4058"/>
    <lineage>
        <taxon>Eukaryota</taxon>
        <taxon>Viridiplantae</taxon>
        <taxon>Streptophyta</taxon>
        <taxon>Embryophyta</taxon>
        <taxon>Tracheophyta</taxon>
        <taxon>Spermatophyta</taxon>
        <taxon>Magnoliopsida</taxon>
        <taxon>eudicotyledons</taxon>
        <taxon>Gunneridae</taxon>
        <taxon>Pentapetalae</taxon>
        <taxon>asterids</taxon>
        <taxon>lamiids</taxon>
        <taxon>Gentianales</taxon>
        <taxon>Apocynaceae</taxon>
        <taxon>Rauvolfioideae</taxon>
        <taxon>Vinceae</taxon>
        <taxon>Catharanthinae</taxon>
        <taxon>Catharanthus</taxon>
    </lineage>
</organism>